<comment type="caution">
    <text evidence="2">The sequence shown here is derived from an EMBL/GenBank/DDBJ whole genome shotgun (WGS) entry which is preliminary data.</text>
</comment>
<proteinExistence type="predicted"/>
<organism evidence="2 3">
    <name type="scientific">Serratia fonticola</name>
    <dbReference type="NCBI Taxonomy" id="47917"/>
    <lineage>
        <taxon>Bacteria</taxon>
        <taxon>Pseudomonadati</taxon>
        <taxon>Pseudomonadota</taxon>
        <taxon>Gammaproteobacteria</taxon>
        <taxon>Enterobacterales</taxon>
        <taxon>Yersiniaceae</taxon>
        <taxon>Serratia</taxon>
    </lineage>
</organism>
<dbReference type="RefSeq" id="WP_024529657.1">
    <property type="nucleotide sequence ID" value="NZ_JAVIGA010000026.1"/>
</dbReference>
<dbReference type="SUPFAM" id="SSF55729">
    <property type="entry name" value="Acyl-CoA N-acyltransferases (Nat)"/>
    <property type="match status" value="1"/>
</dbReference>
<dbReference type="InterPro" id="IPR016181">
    <property type="entry name" value="Acyl_CoA_acyltransferase"/>
</dbReference>
<dbReference type="GO" id="GO:0016747">
    <property type="term" value="F:acyltransferase activity, transferring groups other than amino-acyl groups"/>
    <property type="evidence" value="ECO:0007669"/>
    <property type="project" value="InterPro"/>
</dbReference>
<evidence type="ECO:0000313" key="3">
    <source>
        <dbReference type="Proteomes" id="UP001224622"/>
    </source>
</evidence>
<dbReference type="CDD" id="cd04301">
    <property type="entry name" value="NAT_SF"/>
    <property type="match status" value="1"/>
</dbReference>
<dbReference type="PROSITE" id="PS51186">
    <property type="entry name" value="GNAT"/>
    <property type="match status" value="1"/>
</dbReference>
<gene>
    <name evidence="2" type="ORF">RDT67_20180</name>
</gene>
<sequence>MIRHATAGDIPALIELGTRMYLESRYASGAFDADKCAALAKQLIDADAGIVLVAEQGGQVIGWLGGGIGEQWFSHSLMAFEYGLFIAPEHRGGSAGPRMVKAFLAWAKDNGAALVNMGITTGVHEARTGEMYERLGLSRVGSLYSVEV</sequence>
<dbReference type="Gene3D" id="3.40.630.30">
    <property type="match status" value="1"/>
</dbReference>
<evidence type="ECO:0000259" key="1">
    <source>
        <dbReference type="PROSITE" id="PS51186"/>
    </source>
</evidence>
<feature type="domain" description="N-acetyltransferase" evidence="1">
    <location>
        <begin position="1"/>
        <end position="148"/>
    </location>
</feature>
<dbReference type="InterPro" id="IPR000182">
    <property type="entry name" value="GNAT_dom"/>
</dbReference>
<dbReference type="Pfam" id="PF00583">
    <property type="entry name" value="Acetyltransf_1"/>
    <property type="match status" value="1"/>
</dbReference>
<protein>
    <submittedName>
        <fullName evidence="2">GNAT family N-acetyltransferase</fullName>
    </submittedName>
</protein>
<dbReference type="EMBL" id="JAVIGA010000026">
    <property type="protein sequence ID" value="MDQ9128740.1"/>
    <property type="molecule type" value="Genomic_DNA"/>
</dbReference>
<dbReference type="AlphaFoldDB" id="A0AAJ2DDS5"/>
<reference evidence="2" key="1">
    <citation type="submission" date="2023-08" db="EMBL/GenBank/DDBJ databases">
        <title>The Comparative Genomic Analysis of Yersiniaceae from Polar Regions.</title>
        <authorList>
            <person name="Goncharov A."/>
            <person name="Aslanov B."/>
            <person name="Kolodzhieva V."/>
            <person name="Azarov D."/>
            <person name="Mochov A."/>
            <person name="Lebedeva E."/>
        </authorList>
    </citation>
    <scope>NUCLEOTIDE SEQUENCE</scope>
    <source>
        <strain evidence="2">Vf</strain>
    </source>
</reference>
<evidence type="ECO:0000313" key="2">
    <source>
        <dbReference type="EMBL" id="MDQ9128740.1"/>
    </source>
</evidence>
<name>A0AAJ2DDS5_SERFO</name>
<accession>A0AAJ2DDS5</accession>
<dbReference type="Proteomes" id="UP001224622">
    <property type="component" value="Unassembled WGS sequence"/>
</dbReference>